<accession>A0AAD7KWX9</accession>
<dbReference type="PANTHER" id="PTHR36071:SF1">
    <property type="entry name" value="DNA DOUBLE-STRAND BREAK REPAIR PROTEIN"/>
    <property type="match status" value="1"/>
</dbReference>
<proteinExistence type="predicted"/>
<evidence type="ECO:0000313" key="3">
    <source>
        <dbReference type="Proteomes" id="UP001163823"/>
    </source>
</evidence>
<evidence type="ECO:0000313" key="2">
    <source>
        <dbReference type="EMBL" id="KAJ7947467.1"/>
    </source>
</evidence>
<keyword evidence="3" id="KW-1185">Reference proteome</keyword>
<dbReference type="EMBL" id="JARAOO010000012">
    <property type="protein sequence ID" value="KAJ7947467.1"/>
    <property type="molecule type" value="Genomic_DNA"/>
</dbReference>
<feature type="region of interest" description="Disordered" evidence="1">
    <location>
        <begin position="425"/>
        <end position="457"/>
    </location>
</feature>
<feature type="compositionally biased region" description="Basic and acidic residues" evidence="1">
    <location>
        <begin position="433"/>
        <end position="453"/>
    </location>
</feature>
<dbReference type="PANTHER" id="PTHR36071">
    <property type="entry name" value="DNA DOUBLE-STRAND BREAK REPAIR PROTEIN"/>
    <property type="match status" value="1"/>
</dbReference>
<dbReference type="Proteomes" id="UP001163823">
    <property type="component" value="Chromosome 12"/>
</dbReference>
<comment type="caution">
    <text evidence="2">The sequence shown here is derived from an EMBL/GenBank/DDBJ whole genome shotgun (WGS) entry which is preliminary data.</text>
</comment>
<sequence>MWFYRTDVESILSQMKHQEKQAKLKRRWLLGIPTSKSERKQFKRSKIFKKKLLPESLLREDDMFYEKVKTFVKEAFGACDEEGENNVLQDDMELFDVPNIKRMILSCLDNLSIKGLSLLATILTGGSVNFEKTRWKMKKVIRSSLAGVIGSRYHNHHQVEIFKQLSQLLSNPKNFKHDSVSSFTSKSQSYFAAVTEVLDGLKDLPFQTLIAMYRKLKGVQGDIPQLQPRKQGRRREYLIKQVRITSEEMLSELDEGDELQEPLAKAMAVADLSLRLTLGCHNMLSKEFYQFSPEMKTLQNEIIRAKWLVTTETKLPVLKDVQLLLDRNAKISNGCLRTAVKKMLTDFLFECNDMDSIPKSLLEAVAVINGSSTEMPWRCFQKENIQEEADCILNVSAQAKQIVLDLLPDHELDEDFADAYMEELEESDDDNAEHENNSWLQEDRNSENSRPHSVDSNYRQESFGEFIPFHLKPSMLTTEGVGSAPPVTSSERSNADFIELQLKQTTAVNSIGPCGNISSSAILDWRLHNKMLNMDTNKNQGECVESTSAACGSNGDKSGKHIPGKQDMHKNQYLAIQEACDEISTVAYNLTGQLLEKFAKIDGLDLHWSDKLYLRGANPTQEVLQAEAGKQFSSKKGTNGSVILQVVQELVPSFPNSAMERLKILMGL</sequence>
<evidence type="ECO:0000256" key="1">
    <source>
        <dbReference type="SAM" id="MobiDB-lite"/>
    </source>
</evidence>
<reference evidence="2" key="1">
    <citation type="journal article" date="2023" name="Science">
        <title>Elucidation of the pathway for biosynthesis of saponin adjuvants from the soapbark tree.</title>
        <authorList>
            <person name="Reed J."/>
            <person name="Orme A."/>
            <person name="El-Demerdash A."/>
            <person name="Owen C."/>
            <person name="Martin L.B.B."/>
            <person name="Misra R.C."/>
            <person name="Kikuchi S."/>
            <person name="Rejzek M."/>
            <person name="Martin A.C."/>
            <person name="Harkess A."/>
            <person name="Leebens-Mack J."/>
            <person name="Louveau T."/>
            <person name="Stephenson M.J."/>
            <person name="Osbourn A."/>
        </authorList>
    </citation>
    <scope>NUCLEOTIDE SEQUENCE</scope>
    <source>
        <strain evidence="2">S10</strain>
    </source>
</reference>
<protein>
    <submittedName>
        <fullName evidence="2">DNA double-strand break repair Rad50 ATPase</fullName>
    </submittedName>
</protein>
<gene>
    <name evidence="2" type="ORF">O6P43_028080</name>
</gene>
<dbReference type="AlphaFoldDB" id="A0AAD7KWX9"/>
<name>A0AAD7KWX9_QUISA</name>
<organism evidence="2 3">
    <name type="scientific">Quillaja saponaria</name>
    <name type="common">Soap bark tree</name>
    <dbReference type="NCBI Taxonomy" id="32244"/>
    <lineage>
        <taxon>Eukaryota</taxon>
        <taxon>Viridiplantae</taxon>
        <taxon>Streptophyta</taxon>
        <taxon>Embryophyta</taxon>
        <taxon>Tracheophyta</taxon>
        <taxon>Spermatophyta</taxon>
        <taxon>Magnoliopsida</taxon>
        <taxon>eudicotyledons</taxon>
        <taxon>Gunneridae</taxon>
        <taxon>Pentapetalae</taxon>
        <taxon>rosids</taxon>
        <taxon>fabids</taxon>
        <taxon>Fabales</taxon>
        <taxon>Quillajaceae</taxon>
        <taxon>Quillaja</taxon>
    </lineage>
</organism>